<feature type="compositionally biased region" description="Basic and acidic residues" evidence="1">
    <location>
        <begin position="191"/>
        <end position="203"/>
    </location>
</feature>
<feature type="non-terminal residue" evidence="2">
    <location>
        <position position="293"/>
    </location>
</feature>
<dbReference type="EMBL" id="PGCJ01001567">
    <property type="protein sequence ID" value="PLW04762.1"/>
    <property type="molecule type" value="Genomic_DNA"/>
</dbReference>
<dbReference type="AlphaFoldDB" id="A0A2N5RUZ5"/>
<reference evidence="2 3" key="1">
    <citation type="submission" date="2017-11" db="EMBL/GenBank/DDBJ databases">
        <title>De novo assembly and phasing of dikaryotic genomes from two isolates of Puccinia coronata f. sp. avenae, the causal agent of oat crown rust.</title>
        <authorList>
            <person name="Miller M.E."/>
            <person name="Zhang Y."/>
            <person name="Omidvar V."/>
            <person name="Sperschneider J."/>
            <person name="Schwessinger B."/>
            <person name="Raley C."/>
            <person name="Palmer J.M."/>
            <person name="Garnica D."/>
            <person name="Upadhyaya N."/>
            <person name="Rathjen J."/>
            <person name="Taylor J.M."/>
            <person name="Park R.F."/>
            <person name="Dodds P.N."/>
            <person name="Hirsch C.D."/>
            <person name="Kianian S.F."/>
            <person name="Figueroa M."/>
        </authorList>
    </citation>
    <scope>NUCLEOTIDE SEQUENCE [LARGE SCALE GENOMIC DNA]</scope>
    <source>
        <strain evidence="2">12NC29</strain>
    </source>
</reference>
<comment type="caution">
    <text evidence="2">The sequence shown here is derived from an EMBL/GenBank/DDBJ whole genome shotgun (WGS) entry which is preliminary data.</text>
</comment>
<proteinExistence type="predicted"/>
<feature type="compositionally biased region" description="Polar residues" evidence="1">
    <location>
        <begin position="178"/>
        <end position="189"/>
    </location>
</feature>
<evidence type="ECO:0000256" key="1">
    <source>
        <dbReference type="SAM" id="MobiDB-lite"/>
    </source>
</evidence>
<feature type="region of interest" description="Disordered" evidence="1">
    <location>
        <begin position="164"/>
        <end position="210"/>
    </location>
</feature>
<protein>
    <submittedName>
        <fullName evidence="2">Uncharacterized protein</fullName>
    </submittedName>
</protein>
<dbReference type="Proteomes" id="UP000235388">
    <property type="component" value="Unassembled WGS sequence"/>
</dbReference>
<name>A0A2N5RUZ5_9BASI</name>
<organism evidence="2 3">
    <name type="scientific">Puccinia coronata f. sp. avenae</name>
    <dbReference type="NCBI Taxonomy" id="200324"/>
    <lineage>
        <taxon>Eukaryota</taxon>
        <taxon>Fungi</taxon>
        <taxon>Dikarya</taxon>
        <taxon>Basidiomycota</taxon>
        <taxon>Pucciniomycotina</taxon>
        <taxon>Pucciniomycetes</taxon>
        <taxon>Pucciniales</taxon>
        <taxon>Pucciniaceae</taxon>
        <taxon>Puccinia</taxon>
    </lineage>
</organism>
<feature type="region of interest" description="Disordered" evidence="1">
    <location>
        <begin position="99"/>
        <end position="137"/>
    </location>
</feature>
<evidence type="ECO:0000313" key="3">
    <source>
        <dbReference type="Proteomes" id="UP000235388"/>
    </source>
</evidence>
<accession>A0A2N5RUZ5</accession>
<sequence>MSIALPGPPRMKQNKSLIKPCRLCYFLSRPPPPTSSFQHPNNPYAFRDERPANAKLSHFTMPTPVSTFSPFTPFTPASSTHSSGGYFDRPAAGNMGISSSLARRPDMRNNGAGSSGFLRSSRLASVNDGLRQPSENGWRMASRMRDEAWSAWEQQLGNLSINTTTSIDLTPKPLRLSNKVNSPRNSTEGIESDKRTASEDKKTSSMNTARSVSNLNISELHPEPCRSISSHGLSVSALTDDIKLPQQYINKHPLCLAPEQRKRGEKWQFNSSLHSLHRISFQQFFESPFRKHI</sequence>
<evidence type="ECO:0000313" key="2">
    <source>
        <dbReference type="EMBL" id="PLW04762.1"/>
    </source>
</evidence>
<gene>
    <name evidence="2" type="ORF">PCANC_28308</name>
</gene>
<keyword evidence="3" id="KW-1185">Reference proteome</keyword>
<dbReference type="OrthoDB" id="2504275at2759"/>